<dbReference type="NCBIfam" id="TIGR02937">
    <property type="entry name" value="sigma70-ECF"/>
    <property type="match status" value="1"/>
</dbReference>
<dbReference type="InterPro" id="IPR036388">
    <property type="entry name" value="WH-like_DNA-bd_sf"/>
</dbReference>
<evidence type="ECO:0000256" key="4">
    <source>
        <dbReference type="ARBA" id="ARBA00023163"/>
    </source>
</evidence>
<dbReference type="PANTHER" id="PTHR43133">
    <property type="entry name" value="RNA POLYMERASE ECF-TYPE SIGMA FACTO"/>
    <property type="match status" value="1"/>
</dbReference>
<evidence type="ECO:0000313" key="8">
    <source>
        <dbReference type="Proteomes" id="UP000252081"/>
    </source>
</evidence>
<dbReference type="GO" id="GO:0016987">
    <property type="term" value="F:sigma factor activity"/>
    <property type="evidence" value="ECO:0007669"/>
    <property type="project" value="UniProtKB-KW"/>
</dbReference>
<dbReference type="InterPro" id="IPR007627">
    <property type="entry name" value="RNA_pol_sigma70_r2"/>
</dbReference>
<dbReference type="SUPFAM" id="SSF88659">
    <property type="entry name" value="Sigma3 and sigma4 domains of RNA polymerase sigma factors"/>
    <property type="match status" value="1"/>
</dbReference>
<proteinExistence type="inferred from homology"/>
<reference evidence="7 8" key="1">
    <citation type="submission" date="2018-07" db="EMBL/GenBank/DDBJ databases">
        <title>A draft genome of a endophytic bacteria, a new species of Pedobacter.</title>
        <authorList>
            <person name="Zhang Z.D."/>
            <person name="Chen Z.J."/>
        </authorList>
    </citation>
    <scope>NUCLEOTIDE SEQUENCE [LARGE SCALE GENOMIC DNA]</scope>
    <source>
        <strain evidence="7 8">RS10</strain>
    </source>
</reference>
<evidence type="ECO:0000256" key="3">
    <source>
        <dbReference type="ARBA" id="ARBA00023082"/>
    </source>
</evidence>
<accession>A0A366KN48</accession>
<dbReference type="SUPFAM" id="SSF88946">
    <property type="entry name" value="Sigma2 domain of RNA polymerase sigma factors"/>
    <property type="match status" value="1"/>
</dbReference>
<dbReference type="InterPro" id="IPR014284">
    <property type="entry name" value="RNA_pol_sigma-70_dom"/>
</dbReference>
<dbReference type="InterPro" id="IPR039425">
    <property type="entry name" value="RNA_pol_sigma-70-like"/>
</dbReference>
<keyword evidence="2" id="KW-0805">Transcription regulation</keyword>
<dbReference type="Gene3D" id="1.10.10.10">
    <property type="entry name" value="Winged helix-like DNA-binding domain superfamily/Winged helix DNA-binding domain"/>
    <property type="match status" value="1"/>
</dbReference>
<dbReference type="PANTHER" id="PTHR43133:SF51">
    <property type="entry name" value="RNA POLYMERASE SIGMA FACTOR"/>
    <property type="match status" value="1"/>
</dbReference>
<evidence type="ECO:0000259" key="5">
    <source>
        <dbReference type="Pfam" id="PF04542"/>
    </source>
</evidence>
<evidence type="ECO:0000259" key="6">
    <source>
        <dbReference type="Pfam" id="PF08281"/>
    </source>
</evidence>
<dbReference type="InterPro" id="IPR013249">
    <property type="entry name" value="RNA_pol_sigma70_r4_t2"/>
</dbReference>
<evidence type="ECO:0000313" key="7">
    <source>
        <dbReference type="EMBL" id="RBQ02544.1"/>
    </source>
</evidence>
<comment type="similarity">
    <text evidence="1">Belongs to the sigma-70 factor family. ECF subfamily.</text>
</comment>
<evidence type="ECO:0000256" key="1">
    <source>
        <dbReference type="ARBA" id="ARBA00010641"/>
    </source>
</evidence>
<dbReference type="CDD" id="cd06171">
    <property type="entry name" value="Sigma70_r4"/>
    <property type="match status" value="1"/>
</dbReference>
<dbReference type="Proteomes" id="UP000252081">
    <property type="component" value="Unassembled WGS sequence"/>
</dbReference>
<dbReference type="AlphaFoldDB" id="A0A366KN48"/>
<dbReference type="GO" id="GO:0003677">
    <property type="term" value="F:DNA binding"/>
    <property type="evidence" value="ECO:0007669"/>
    <property type="project" value="InterPro"/>
</dbReference>
<gene>
    <name evidence="7" type="ORF">DRW42_26370</name>
</gene>
<keyword evidence="4" id="KW-0804">Transcription</keyword>
<keyword evidence="3" id="KW-0731">Sigma factor</keyword>
<feature type="domain" description="RNA polymerase sigma factor 70 region 4 type 2" evidence="6">
    <location>
        <begin position="131"/>
        <end position="179"/>
    </location>
</feature>
<dbReference type="Pfam" id="PF08281">
    <property type="entry name" value="Sigma70_r4_2"/>
    <property type="match status" value="1"/>
</dbReference>
<dbReference type="Pfam" id="PF04542">
    <property type="entry name" value="Sigma70_r2"/>
    <property type="match status" value="1"/>
</dbReference>
<dbReference type="Gene3D" id="1.10.1740.10">
    <property type="match status" value="1"/>
</dbReference>
<sequence>MKSSTLRTAEQITDQELIVLCLEGKDAGYTGLYNRYARKVYNSISRMISHTGEAEDILQDTFCTVFSDVSKLKGVLSIEAWVRRMAINRSISHLRKRKITFSDLGEMDVEDEVNNDSDDMEIFDCRVEDVKKSIEELSSGYKTILNLYVFEKMTHEEIAVMLGVSASTVRTQYHRAKKRVLLSLKDKCYYE</sequence>
<dbReference type="InterPro" id="IPR013325">
    <property type="entry name" value="RNA_pol_sigma_r2"/>
</dbReference>
<organism evidence="7 8">
    <name type="scientific">Pedobacter miscanthi</name>
    <dbReference type="NCBI Taxonomy" id="2259170"/>
    <lineage>
        <taxon>Bacteria</taxon>
        <taxon>Pseudomonadati</taxon>
        <taxon>Bacteroidota</taxon>
        <taxon>Sphingobacteriia</taxon>
        <taxon>Sphingobacteriales</taxon>
        <taxon>Sphingobacteriaceae</taxon>
        <taxon>Pedobacter</taxon>
    </lineage>
</organism>
<comment type="caution">
    <text evidence="7">The sequence shown here is derived from an EMBL/GenBank/DDBJ whole genome shotgun (WGS) entry which is preliminary data.</text>
</comment>
<evidence type="ECO:0000256" key="2">
    <source>
        <dbReference type="ARBA" id="ARBA00023015"/>
    </source>
</evidence>
<protein>
    <submittedName>
        <fullName evidence="7">RNA polymerase sigma factor</fullName>
    </submittedName>
</protein>
<name>A0A366KN48_9SPHI</name>
<dbReference type="EMBL" id="QNQU01000035">
    <property type="protein sequence ID" value="RBQ02544.1"/>
    <property type="molecule type" value="Genomic_DNA"/>
</dbReference>
<keyword evidence="8" id="KW-1185">Reference proteome</keyword>
<dbReference type="InterPro" id="IPR013324">
    <property type="entry name" value="RNA_pol_sigma_r3/r4-like"/>
</dbReference>
<dbReference type="GO" id="GO:0006352">
    <property type="term" value="P:DNA-templated transcription initiation"/>
    <property type="evidence" value="ECO:0007669"/>
    <property type="project" value="InterPro"/>
</dbReference>
<feature type="domain" description="RNA polymerase sigma-70 region 2" evidence="5">
    <location>
        <begin position="32"/>
        <end position="98"/>
    </location>
</feature>